<evidence type="ECO:0000256" key="2">
    <source>
        <dbReference type="SAM" id="MobiDB-lite"/>
    </source>
</evidence>
<feature type="domain" description="Zn(2)-C6 fungal-type" evidence="3">
    <location>
        <begin position="15"/>
        <end position="47"/>
    </location>
</feature>
<dbReference type="PANTHER" id="PTHR31668:SF4">
    <property type="entry name" value="TRANSCRIPTIONAL ACTIVATOR PROTEIN DAL81"/>
    <property type="match status" value="1"/>
</dbReference>
<dbReference type="GO" id="GO:0005634">
    <property type="term" value="C:nucleus"/>
    <property type="evidence" value="ECO:0007669"/>
    <property type="project" value="TreeGrafter"/>
</dbReference>
<evidence type="ECO:0000313" key="4">
    <source>
        <dbReference type="EMBL" id="EIW76960.1"/>
    </source>
</evidence>
<dbReference type="AlphaFoldDB" id="A0A5M3MDK8"/>
<name>A0A5M3MDK8_CONPW</name>
<dbReference type="InterPro" id="IPR036864">
    <property type="entry name" value="Zn2-C6_fun-type_DNA-bd_sf"/>
</dbReference>
<dbReference type="OrthoDB" id="3024556at2759"/>
<dbReference type="RefSeq" id="XP_007773265.1">
    <property type="nucleotide sequence ID" value="XM_007775075.1"/>
</dbReference>
<dbReference type="GO" id="GO:0001080">
    <property type="term" value="P:nitrogen catabolite activation of transcription from RNA polymerase II promoter"/>
    <property type="evidence" value="ECO:0007669"/>
    <property type="project" value="TreeGrafter"/>
</dbReference>
<proteinExistence type="predicted"/>
<dbReference type="KEGG" id="cput:CONPUDRAFT_158101"/>
<dbReference type="Pfam" id="PF00172">
    <property type="entry name" value="Zn_clus"/>
    <property type="match status" value="1"/>
</dbReference>
<reference evidence="5" key="1">
    <citation type="journal article" date="2012" name="Science">
        <title>The Paleozoic origin of enzymatic lignin decomposition reconstructed from 31 fungal genomes.</title>
        <authorList>
            <person name="Floudas D."/>
            <person name="Binder M."/>
            <person name="Riley R."/>
            <person name="Barry K."/>
            <person name="Blanchette R.A."/>
            <person name="Henrissat B."/>
            <person name="Martinez A.T."/>
            <person name="Otillar R."/>
            <person name="Spatafora J.W."/>
            <person name="Yadav J.S."/>
            <person name="Aerts A."/>
            <person name="Benoit I."/>
            <person name="Boyd A."/>
            <person name="Carlson A."/>
            <person name="Copeland A."/>
            <person name="Coutinho P.M."/>
            <person name="de Vries R.P."/>
            <person name="Ferreira P."/>
            <person name="Findley K."/>
            <person name="Foster B."/>
            <person name="Gaskell J."/>
            <person name="Glotzer D."/>
            <person name="Gorecki P."/>
            <person name="Heitman J."/>
            <person name="Hesse C."/>
            <person name="Hori C."/>
            <person name="Igarashi K."/>
            <person name="Jurgens J.A."/>
            <person name="Kallen N."/>
            <person name="Kersten P."/>
            <person name="Kohler A."/>
            <person name="Kuees U."/>
            <person name="Kumar T.K.A."/>
            <person name="Kuo A."/>
            <person name="LaButti K."/>
            <person name="Larrondo L.F."/>
            <person name="Lindquist E."/>
            <person name="Ling A."/>
            <person name="Lombard V."/>
            <person name="Lucas S."/>
            <person name="Lundell T."/>
            <person name="Martin R."/>
            <person name="McLaughlin D.J."/>
            <person name="Morgenstern I."/>
            <person name="Morin E."/>
            <person name="Murat C."/>
            <person name="Nagy L.G."/>
            <person name="Nolan M."/>
            <person name="Ohm R.A."/>
            <person name="Patyshakuliyeva A."/>
            <person name="Rokas A."/>
            <person name="Ruiz-Duenas F.J."/>
            <person name="Sabat G."/>
            <person name="Salamov A."/>
            <person name="Samejima M."/>
            <person name="Schmutz J."/>
            <person name="Slot J.C."/>
            <person name="St John F."/>
            <person name="Stenlid J."/>
            <person name="Sun H."/>
            <person name="Sun S."/>
            <person name="Syed K."/>
            <person name="Tsang A."/>
            <person name="Wiebenga A."/>
            <person name="Young D."/>
            <person name="Pisabarro A."/>
            <person name="Eastwood D.C."/>
            <person name="Martin F."/>
            <person name="Cullen D."/>
            <person name="Grigoriev I.V."/>
            <person name="Hibbett D.S."/>
        </authorList>
    </citation>
    <scope>NUCLEOTIDE SEQUENCE [LARGE SCALE GENOMIC DNA]</scope>
    <source>
        <strain evidence="5">RWD-64-598 SS2</strain>
    </source>
</reference>
<sequence>MPKDKSNVNSTCLPPCDACRLRRVRCDPVPSPQSCSRCVATGIICTTNAVRRRRPKQRSGKKIEEARALFGHAQGSSPSSSIEAESSTSSGTPYPVIPAESSIVDLEFSGELIAHLLQLYARLPRARLVPCNFIISAFESSGRRLAFLPSSTQTLTLAVAAIGSRLSSHPILFGPGPPPPPLSAFLFTPMPTVSTLTYEFGKRRQAACEKLTDMALEHAWKGKVLNSDSDEAIAACFLLQFLEYRRRGLGSNRVWKSAFISHLRQRLMHCREVGFDDFLNSESSTFVFFTSMCSMMSWSPPDPNMFQDPEPFMFQLQGAAEIRPADSPPYQQYQLGHTPCQALAPSGLHGFRRPPEDISDLQEMRLRWSMQLMGDAITSVWQGQVCDYTLHDEALLCGPPPPSLRELVAQVITEDVQWWDTQGFTNLVRPYSYHVMRIALSAYDWRMRRKSGLPFSFTRFAEHLDDLKHLHFLLSVAQARYVMAFSPEVVDIPARAQSRSGSNTLEENPTQASPIPTAEYQNGEQPGPPRLMRSIMDGMRGALGSVNIPLYKDLQERVAAARTAHSELDDPDVPKLEVILRTFTRALVPWSLRTMRRNPEYGKRLSWLTHMGNEPFTFWCDLILHATPVEDGGDVHELTRAEKLRRLETMSEIFSVVSWSWPVAFERPIVNEITQAIEEIKFAQALDENLGINALEPSDSRYTPSASEQSSSSADVEGLEEEDPDAFPVVLELPDIEVAMRDAGILDMIKGGGACSSEVFRGNYPVNSDAAANTASMALGCGSGGTAAGAVSHASAPVWALPNTYGYDNGLYATSPSSTAMAMQMQMPTMGMAASSNHGQIRRNANVSSWDAMGVYMDSSTGQTDVWTMDNGQFRSSMDGLGWEIPYTFM</sequence>
<feature type="region of interest" description="Disordered" evidence="2">
    <location>
        <begin position="496"/>
        <end position="527"/>
    </location>
</feature>
<dbReference type="GeneID" id="19203865"/>
<dbReference type="SUPFAM" id="SSF57701">
    <property type="entry name" value="Zn2/Cys6 DNA-binding domain"/>
    <property type="match status" value="1"/>
</dbReference>
<evidence type="ECO:0000313" key="5">
    <source>
        <dbReference type="Proteomes" id="UP000053558"/>
    </source>
</evidence>
<feature type="compositionally biased region" description="Low complexity" evidence="2">
    <location>
        <begin position="76"/>
        <end position="90"/>
    </location>
</feature>
<dbReference type="InterPro" id="IPR050797">
    <property type="entry name" value="Carb_Metab_Trans_Reg"/>
</dbReference>
<protein>
    <recommendedName>
        <fullName evidence="3">Zn(2)-C6 fungal-type domain-containing protein</fullName>
    </recommendedName>
</protein>
<dbReference type="EMBL" id="JH711585">
    <property type="protein sequence ID" value="EIW76960.1"/>
    <property type="molecule type" value="Genomic_DNA"/>
</dbReference>
<dbReference type="PROSITE" id="PS50048">
    <property type="entry name" value="ZN2_CY6_FUNGAL_2"/>
    <property type="match status" value="1"/>
</dbReference>
<dbReference type="GO" id="GO:0008270">
    <property type="term" value="F:zinc ion binding"/>
    <property type="evidence" value="ECO:0007669"/>
    <property type="project" value="InterPro"/>
</dbReference>
<dbReference type="PROSITE" id="PS00463">
    <property type="entry name" value="ZN2_CY6_FUNGAL_1"/>
    <property type="match status" value="1"/>
</dbReference>
<evidence type="ECO:0000259" key="3">
    <source>
        <dbReference type="PROSITE" id="PS50048"/>
    </source>
</evidence>
<keyword evidence="1" id="KW-0539">Nucleus</keyword>
<dbReference type="SMART" id="SM00066">
    <property type="entry name" value="GAL4"/>
    <property type="match status" value="1"/>
</dbReference>
<feature type="region of interest" description="Disordered" evidence="2">
    <location>
        <begin position="697"/>
        <end position="723"/>
    </location>
</feature>
<dbReference type="Proteomes" id="UP000053558">
    <property type="component" value="Unassembled WGS sequence"/>
</dbReference>
<evidence type="ECO:0000256" key="1">
    <source>
        <dbReference type="ARBA" id="ARBA00023242"/>
    </source>
</evidence>
<comment type="caution">
    <text evidence="4">The sequence shown here is derived from an EMBL/GenBank/DDBJ whole genome shotgun (WGS) entry which is preliminary data.</text>
</comment>
<keyword evidence="5" id="KW-1185">Reference proteome</keyword>
<dbReference type="PANTHER" id="PTHR31668">
    <property type="entry name" value="GLUCOSE TRANSPORT TRANSCRIPTION REGULATOR RGT1-RELATED-RELATED"/>
    <property type="match status" value="1"/>
</dbReference>
<feature type="compositionally biased region" description="Low complexity" evidence="2">
    <location>
        <begin position="705"/>
        <end position="714"/>
    </location>
</feature>
<feature type="compositionally biased region" description="Polar residues" evidence="2">
    <location>
        <begin position="497"/>
        <end position="524"/>
    </location>
</feature>
<dbReference type="Gene3D" id="4.10.240.10">
    <property type="entry name" value="Zn(2)-C6 fungal-type DNA-binding domain"/>
    <property type="match status" value="1"/>
</dbReference>
<dbReference type="CDD" id="cd00067">
    <property type="entry name" value="GAL4"/>
    <property type="match status" value="1"/>
</dbReference>
<accession>A0A5M3MDK8</accession>
<dbReference type="InterPro" id="IPR001138">
    <property type="entry name" value="Zn2Cys6_DnaBD"/>
</dbReference>
<feature type="region of interest" description="Disordered" evidence="2">
    <location>
        <begin position="69"/>
        <end position="93"/>
    </location>
</feature>
<organism evidence="4 5">
    <name type="scientific">Coniophora puteana (strain RWD-64-598)</name>
    <name type="common">Brown rot fungus</name>
    <dbReference type="NCBI Taxonomy" id="741705"/>
    <lineage>
        <taxon>Eukaryota</taxon>
        <taxon>Fungi</taxon>
        <taxon>Dikarya</taxon>
        <taxon>Basidiomycota</taxon>
        <taxon>Agaricomycotina</taxon>
        <taxon>Agaricomycetes</taxon>
        <taxon>Agaricomycetidae</taxon>
        <taxon>Boletales</taxon>
        <taxon>Coniophorineae</taxon>
        <taxon>Coniophoraceae</taxon>
        <taxon>Coniophora</taxon>
    </lineage>
</organism>
<gene>
    <name evidence="4" type="ORF">CONPUDRAFT_158101</name>
</gene>
<dbReference type="GO" id="GO:0000981">
    <property type="term" value="F:DNA-binding transcription factor activity, RNA polymerase II-specific"/>
    <property type="evidence" value="ECO:0007669"/>
    <property type="project" value="InterPro"/>
</dbReference>